<dbReference type="PROSITE" id="PS51677">
    <property type="entry name" value="NODB"/>
    <property type="match status" value="1"/>
</dbReference>
<evidence type="ECO:0000256" key="1">
    <source>
        <dbReference type="ARBA" id="ARBA00022723"/>
    </source>
</evidence>
<keyword evidence="5" id="KW-0326">Glycosidase</keyword>
<dbReference type="Gene3D" id="3.20.20.370">
    <property type="entry name" value="Glycoside hydrolase/deacetylase"/>
    <property type="match status" value="1"/>
</dbReference>
<dbReference type="InterPro" id="IPR011330">
    <property type="entry name" value="Glyco_hydro/deAcase_b/a-brl"/>
</dbReference>
<organism evidence="5 6">
    <name type="scientific">Halobacillus karajensis</name>
    <dbReference type="NCBI Taxonomy" id="195088"/>
    <lineage>
        <taxon>Bacteria</taxon>
        <taxon>Bacillati</taxon>
        <taxon>Bacillota</taxon>
        <taxon>Bacilli</taxon>
        <taxon>Bacillales</taxon>
        <taxon>Bacillaceae</taxon>
        <taxon>Halobacillus</taxon>
    </lineage>
</organism>
<dbReference type="AlphaFoldDB" id="A0A024P4N8"/>
<dbReference type="Gene3D" id="3.90.640.20">
    <property type="entry name" value="Heat-shock cognate protein, ATPase"/>
    <property type="match status" value="1"/>
</dbReference>
<evidence type="ECO:0000313" key="5">
    <source>
        <dbReference type="EMBL" id="CDQ23231.1"/>
    </source>
</evidence>
<dbReference type="Proteomes" id="UP000028868">
    <property type="component" value="Unassembled WGS sequence"/>
</dbReference>
<dbReference type="PANTHER" id="PTHR10587">
    <property type="entry name" value="GLYCOSYL TRANSFERASE-RELATED"/>
    <property type="match status" value="1"/>
</dbReference>
<evidence type="ECO:0000256" key="3">
    <source>
        <dbReference type="SAM" id="SignalP"/>
    </source>
</evidence>
<evidence type="ECO:0000313" key="6">
    <source>
        <dbReference type="Proteomes" id="UP000028868"/>
    </source>
</evidence>
<evidence type="ECO:0000259" key="4">
    <source>
        <dbReference type="PROSITE" id="PS51677"/>
    </source>
</evidence>
<feature type="chain" id="PRO_5001535780" evidence="3">
    <location>
        <begin position="26"/>
        <end position="460"/>
    </location>
</feature>
<keyword evidence="5" id="KW-0624">Polysaccharide degradation</keyword>
<reference evidence="6" key="1">
    <citation type="submission" date="2014-03" db="EMBL/GenBank/DDBJ databases">
        <authorList>
            <person name="Urmite Genomes U."/>
        </authorList>
    </citation>
    <scope>NUCLEOTIDE SEQUENCE [LARGE SCALE GENOMIC DNA]</scope>
    <source>
        <strain evidence="6">HD-03</strain>
    </source>
</reference>
<dbReference type="GO" id="GO:0046872">
    <property type="term" value="F:metal ion binding"/>
    <property type="evidence" value="ECO:0007669"/>
    <property type="project" value="UniProtKB-KW"/>
</dbReference>
<dbReference type="PANTHER" id="PTHR10587:SF133">
    <property type="entry name" value="CHITIN DEACETYLASE 1-RELATED"/>
    <property type="match status" value="1"/>
</dbReference>
<keyword evidence="2 5" id="KW-0378">Hydrolase</keyword>
<sequence length="460" mass="53120">MRQPIIYTILFIVLTATGCSFIASANEEPGEKDENLSIYEISMETDIDEDEEYYITAHYPQTPNNQIDQTIIDYVNKQKAYFKQESYQRNQQKNGGEVHELHIDFEVIHQDQRFFVVRFLETLDIGRDKMMTSQTIMNFDKKNGKALKVEELFKDDVYYVDRLHEWTKDQLAESGKENTSLYENLEAKSEVYENIAITDKGLMVFLEDPAQHSDTRVTIGKDKISHLIRSEYEEALVKAKENVSERPAEHKELGESNVDFSLVKKLHNEKKKVALTFDDGPHPEVTRKILDLLDKYHAKASFFMIGKRVGFYPDVAREVSERGHEIGNHTWDHSRLERLSEEEVEQQISSTQAILERVTGQNVNSLRMPFGNIPSVPYKGKLDTVPWTIHSEKWEDQEPLTVAQDILSQVEDGSIIMLHDLQNSTVEITDILLRRLSSEGYQVVPVGVLMEEKESRSVLD</sequence>
<keyword evidence="5" id="KW-0119">Carbohydrate metabolism</keyword>
<feature type="domain" description="NodB homology" evidence="4">
    <location>
        <begin position="271"/>
        <end position="444"/>
    </location>
</feature>
<dbReference type="RefSeq" id="WP_035506885.1">
    <property type="nucleotide sequence ID" value="NZ_CCDH010000001.1"/>
</dbReference>
<dbReference type="InterPro" id="IPR002509">
    <property type="entry name" value="NODB_dom"/>
</dbReference>
<feature type="signal peptide" evidence="3">
    <location>
        <begin position="1"/>
        <end position="25"/>
    </location>
</feature>
<dbReference type="GO" id="GO:0016020">
    <property type="term" value="C:membrane"/>
    <property type="evidence" value="ECO:0007669"/>
    <property type="project" value="TreeGrafter"/>
</dbReference>
<dbReference type="GO" id="GO:0016810">
    <property type="term" value="F:hydrolase activity, acting on carbon-nitrogen (but not peptide) bonds"/>
    <property type="evidence" value="ECO:0007669"/>
    <property type="project" value="InterPro"/>
</dbReference>
<keyword evidence="5" id="KW-0858">Xylan degradation</keyword>
<dbReference type="CDD" id="cd10917">
    <property type="entry name" value="CE4_NodB_like_6s_7s"/>
    <property type="match status" value="1"/>
</dbReference>
<evidence type="ECO:0000256" key="2">
    <source>
        <dbReference type="ARBA" id="ARBA00022801"/>
    </source>
</evidence>
<proteinExistence type="predicted"/>
<keyword evidence="6" id="KW-1185">Reference proteome</keyword>
<dbReference type="Pfam" id="PF01522">
    <property type="entry name" value="Polysacc_deac_1"/>
    <property type="match status" value="1"/>
</dbReference>
<comment type="caution">
    <text evidence="5">The sequence shown here is derived from an EMBL/GenBank/DDBJ whole genome shotgun (WGS) entry which is preliminary data.</text>
</comment>
<accession>A0A024P4N8</accession>
<reference evidence="5 6" key="2">
    <citation type="submission" date="2014-05" db="EMBL/GenBank/DDBJ databases">
        <title>Draft genome sequence of Halobacillus karajensis HK-03.</title>
        <authorList>
            <person name="Khelaifia S."/>
            <person name="Croce O."/>
            <person name="Lagier J.C."/>
            <person name="Raoult D."/>
        </authorList>
    </citation>
    <scope>NUCLEOTIDE SEQUENCE [LARGE SCALE GENOMIC DNA]</scope>
    <source>
        <strain evidence="5 6">HD-03</strain>
    </source>
</reference>
<name>A0A024P4N8_9BACI</name>
<protein>
    <submittedName>
        <fullName evidence="5">Bifunctional xylanase/deacetylase</fullName>
    </submittedName>
</protein>
<dbReference type="InterPro" id="IPR037126">
    <property type="entry name" value="PdaC/RsiV-like_sf"/>
</dbReference>
<dbReference type="InterPro" id="IPR050248">
    <property type="entry name" value="Polysacc_deacetylase_ArnD"/>
</dbReference>
<dbReference type="PROSITE" id="PS51257">
    <property type="entry name" value="PROKAR_LIPOPROTEIN"/>
    <property type="match status" value="1"/>
</dbReference>
<keyword evidence="3" id="KW-0732">Signal</keyword>
<dbReference type="GO" id="GO:0045493">
    <property type="term" value="P:xylan catabolic process"/>
    <property type="evidence" value="ECO:0007669"/>
    <property type="project" value="UniProtKB-KW"/>
</dbReference>
<dbReference type="GO" id="GO:0016798">
    <property type="term" value="F:hydrolase activity, acting on glycosyl bonds"/>
    <property type="evidence" value="ECO:0007669"/>
    <property type="project" value="UniProtKB-KW"/>
</dbReference>
<keyword evidence="1" id="KW-0479">Metal-binding</keyword>
<dbReference type="EMBL" id="CCDI010000001">
    <property type="protein sequence ID" value="CDQ23231.1"/>
    <property type="molecule type" value="Genomic_DNA"/>
</dbReference>
<dbReference type="SUPFAM" id="SSF88713">
    <property type="entry name" value="Glycoside hydrolase/deacetylase"/>
    <property type="match status" value="1"/>
</dbReference>
<gene>
    <name evidence="5" type="ORF">BN983_01454</name>
</gene>
<dbReference type="Gene3D" id="3.30.565.40">
    <property type="entry name" value="Fervidobacterium nodosum Rt17-B1 like"/>
    <property type="match status" value="1"/>
</dbReference>